<protein>
    <submittedName>
        <fullName evidence="2">Uncharacterized protein</fullName>
    </submittedName>
</protein>
<sequence length="409" mass="44754">MAGEGQVNSNEGLRNRGRQSGEIFLSMGTNNPQRRPSLAIYKTLNCCYQQERISTDKTSRSKKGNQRLVPAHKSHTSRIHCSYCQQLDIQSQDQHNAKRYPLLIPAATSKCGVAPLTSAKPAGVFSQNQPPAESPYPIKTTKHPLRATGKLSHVENQQAQLYKSVDACKHTQSKLSTDSRNGITSTNPNDVAQDTQSYIPTAGHPVATSKQRTQYPLLVIQSQPQNAALQLTQTTSLQTRRKHLAKYQTHATMINQQDTISNQSQATGTLTRKHANATTGYKNTLKPPTTDFFKSDPDAAKRLRQHANQQWLITTLGTHPVATIVADSVELCIEFLDFLFGWSHLLLSSIPCIASSFYFCCLLLIYSCSPYWGLTPCPSGAWFVCCLLCFPGHTAGRGGNPAGGAPGGG</sequence>
<name>A0A2Z7BNI0_9LAMI</name>
<dbReference type="AlphaFoldDB" id="A0A2Z7BNI0"/>
<evidence type="ECO:0000313" key="3">
    <source>
        <dbReference type="Proteomes" id="UP000250235"/>
    </source>
</evidence>
<keyword evidence="3" id="KW-1185">Reference proteome</keyword>
<feature type="region of interest" description="Disordered" evidence="1">
    <location>
        <begin position="120"/>
        <end position="139"/>
    </location>
</feature>
<organism evidence="2 3">
    <name type="scientific">Dorcoceras hygrometricum</name>
    <dbReference type="NCBI Taxonomy" id="472368"/>
    <lineage>
        <taxon>Eukaryota</taxon>
        <taxon>Viridiplantae</taxon>
        <taxon>Streptophyta</taxon>
        <taxon>Embryophyta</taxon>
        <taxon>Tracheophyta</taxon>
        <taxon>Spermatophyta</taxon>
        <taxon>Magnoliopsida</taxon>
        <taxon>eudicotyledons</taxon>
        <taxon>Gunneridae</taxon>
        <taxon>Pentapetalae</taxon>
        <taxon>asterids</taxon>
        <taxon>lamiids</taxon>
        <taxon>Lamiales</taxon>
        <taxon>Gesneriaceae</taxon>
        <taxon>Didymocarpoideae</taxon>
        <taxon>Trichosporeae</taxon>
        <taxon>Loxocarpinae</taxon>
        <taxon>Dorcoceras</taxon>
    </lineage>
</organism>
<evidence type="ECO:0000313" key="2">
    <source>
        <dbReference type="EMBL" id="KZV35866.1"/>
    </source>
</evidence>
<reference evidence="2 3" key="1">
    <citation type="journal article" date="2015" name="Proc. Natl. Acad. Sci. U.S.A.">
        <title>The resurrection genome of Boea hygrometrica: A blueprint for survival of dehydration.</title>
        <authorList>
            <person name="Xiao L."/>
            <person name="Yang G."/>
            <person name="Zhang L."/>
            <person name="Yang X."/>
            <person name="Zhao S."/>
            <person name="Ji Z."/>
            <person name="Zhou Q."/>
            <person name="Hu M."/>
            <person name="Wang Y."/>
            <person name="Chen M."/>
            <person name="Xu Y."/>
            <person name="Jin H."/>
            <person name="Xiao X."/>
            <person name="Hu G."/>
            <person name="Bao F."/>
            <person name="Hu Y."/>
            <person name="Wan P."/>
            <person name="Li L."/>
            <person name="Deng X."/>
            <person name="Kuang T."/>
            <person name="Xiang C."/>
            <person name="Zhu J.K."/>
            <person name="Oliver M.J."/>
            <person name="He Y."/>
        </authorList>
    </citation>
    <scope>NUCLEOTIDE SEQUENCE [LARGE SCALE GENOMIC DNA]</scope>
    <source>
        <strain evidence="3">cv. XS01</strain>
    </source>
</reference>
<feature type="region of interest" description="Disordered" evidence="1">
    <location>
        <begin position="1"/>
        <end position="34"/>
    </location>
</feature>
<proteinExistence type="predicted"/>
<gene>
    <name evidence="2" type="ORF">F511_32928</name>
</gene>
<feature type="region of interest" description="Disordered" evidence="1">
    <location>
        <begin position="173"/>
        <end position="193"/>
    </location>
</feature>
<accession>A0A2Z7BNI0</accession>
<evidence type="ECO:0000256" key="1">
    <source>
        <dbReference type="SAM" id="MobiDB-lite"/>
    </source>
</evidence>
<dbReference type="Proteomes" id="UP000250235">
    <property type="component" value="Unassembled WGS sequence"/>
</dbReference>
<feature type="compositionally biased region" description="Polar residues" evidence="1">
    <location>
        <begin position="1"/>
        <end position="12"/>
    </location>
</feature>
<dbReference type="EMBL" id="KV004004">
    <property type="protein sequence ID" value="KZV35866.1"/>
    <property type="molecule type" value="Genomic_DNA"/>
</dbReference>